<feature type="compositionally biased region" description="Low complexity" evidence="1">
    <location>
        <begin position="76"/>
        <end position="87"/>
    </location>
</feature>
<organism evidence="2">
    <name type="scientific">mine drainage metagenome</name>
    <dbReference type="NCBI Taxonomy" id="410659"/>
    <lineage>
        <taxon>unclassified sequences</taxon>
        <taxon>metagenomes</taxon>
        <taxon>ecological metagenomes</taxon>
    </lineage>
</organism>
<sequence>MLGRVRHGTEDFLIVRQPDGTRAHLPQWMTLPAAGDVPTHWPPRMLLRCLLALRGELDAVLCSSTISQAHGGVDEANPAASDPARASRPVRRRNGASTTDAIAAASRRPRRTAEPTPVAGGKSVRRR</sequence>
<evidence type="ECO:0000256" key="1">
    <source>
        <dbReference type="SAM" id="MobiDB-lite"/>
    </source>
</evidence>
<evidence type="ECO:0000313" key="2">
    <source>
        <dbReference type="EMBL" id="CBH95726.1"/>
    </source>
</evidence>
<name>E6PLC5_9ZZZZ</name>
<dbReference type="EMBL" id="CABM01000011">
    <property type="protein sequence ID" value="CBH95726.1"/>
    <property type="molecule type" value="Genomic_DNA"/>
</dbReference>
<proteinExistence type="predicted"/>
<comment type="caution">
    <text evidence="2">The sequence shown here is derived from an EMBL/GenBank/DDBJ whole genome shotgun (WGS) entry which is preliminary data.</text>
</comment>
<dbReference type="AlphaFoldDB" id="E6PLC5"/>
<protein>
    <submittedName>
        <fullName evidence="2">Uncharacterized protein</fullName>
    </submittedName>
</protein>
<reference evidence="2" key="1">
    <citation type="submission" date="2009-10" db="EMBL/GenBank/DDBJ databases">
        <title>Diversity of trophic interactions inside an arsenic-rich microbial ecosystem.</title>
        <authorList>
            <person name="Bertin P.N."/>
            <person name="Heinrich-Salmeron A."/>
            <person name="Pelletier E."/>
            <person name="Goulhen-Chollet F."/>
            <person name="Arsene-Ploetze F."/>
            <person name="Gallien S."/>
            <person name="Calteau A."/>
            <person name="Vallenet D."/>
            <person name="Casiot C."/>
            <person name="Chane-Woon-Ming B."/>
            <person name="Giloteaux L."/>
            <person name="Barakat M."/>
            <person name="Bonnefoy V."/>
            <person name="Bruneel O."/>
            <person name="Chandler M."/>
            <person name="Cleiss J."/>
            <person name="Duran R."/>
            <person name="Elbaz-Poulichet F."/>
            <person name="Fonknechten N."/>
            <person name="Lauga B."/>
            <person name="Mornico D."/>
            <person name="Ortet P."/>
            <person name="Schaeffer C."/>
            <person name="Siguier P."/>
            <person name="Alexander Thil Smith A."/>
            <person name="Van Dorsselaer A."/>
            <person name="Weissenbach J."/>
            <person name="Medigue C."/>
            <person name="Le Paslier D."/>
        </authorList>
    </citation>
    <scope>NUCLEOTIDE SEQUENCE</scope>
</reference>
<accession>E6PLC5</accession>
<gene>
    <name evidence="2" type="ORF">CARN2_1993</name>
</gene>
<feature type="region of interest" description="Disordered" evidence="1">
    <location>
        <begin position="69"/>
        <end position="127"/>
    </location>
</feature>